<protein>
    <recommendedName>
        <fullName evidence="3">Secreted protein</fullName>
    </recommendedName>
</protein>
<organism evidence="1 2">
    <name type="scientific">Streptosporangium longisporum</name>
    <dbReference type="NCBI Taxonomy" id="46187"/>
    <lineage>
        <taxon>Bacteria</taxon>
        <taxon>Bacillati</taxon>
        <taxon>Actinomycetota</taxon>
        <taxon>Actinomycetes</taxon>
        <taxon>Streptosporangiales</taxon>
        <taxon>Streptosporangiaceae</taxon>
        <taxon>Streptosporangium</taxon>
    </lineage>
</organism>
<evidence type="ECO:0000313" key="2">
    <source>
        <dbReference type="Proteomes" id="UP001499930"/>
    </source>
</evidence>
<evidence type="ECO:0000313" key="1">
    <source>
        <dbReference type="EMBL" id="GAA3022611.1"/>
    </source>
</evidence>
<dbReference type="RefSeq" id="WP_344900269.1">
    <property type="nucleotide sequence ID" value="NZ_BAAAWD010000015.1"/>
</dbReference>
<sequence length="351" mass="37131">MSQLKAVSTEPFGLRRDGGGLATGIGLLEKELRRVPLATVLAKANRVLVRKGGNGAGAFTGMSPKPVDWYCFDADDNAVREWYPQGLTCASDAGIAGGGASVFVVSWYHTPSSGAERGVRLTFLNTATLRYRHVLLVRVTADGDIAPINIHAGGVAWYGDLLHVADTTRGLRVFDVREIFEVDGEGTSSIGRKGGSYEAFGYRYVMPQTDAWTTTSGTVRFSFAAVDRSTAPDTLVSGEYVDEAGVTGRVARWPLAAGGTLNAPAGGVVQAVDAYALPARKIQGALSHNGTWYLSQTAGAAGNGTLIVVGGTPARRSYAVGPEDLTCVRDRRTLWTVSEFAGRRAVFGVPL</sequence>
<accession>A0ABN3Y995</accession>
<gene>
    <name evidence="1" type="ORF">GCM10017559_54620</name>
</gene>
<dbReference type="EMBL" id="BAAAWD010000015">
    <property type="protein sequence ID" value="GAA3022611.1"/>
    <property type="molecule type" value="Genomic_DNA"/>
</dbReference>
<keyword evidence="2" id="KW-1185">Reference proteome</keyword>
<name>A0ABN3Y995_9ACTN</name>
<dbReference type="Proteomes" id="UP001499930">
    <property type="component" value="Unassembled WGS sequence"/>
</dbReference>
<proteinExistence type="predicted"/>
<evidence type="ECO:0008006" key="3">
    <source>
        <dbReference type="Google" id="ProtNLM"/>
    </source>
</evidence>
<comment type="caution">
    <text evidence="1">The sequence shown here is derived from an EMBL/GenBank/DDBJ whole genome shotgun (WGS) entry which is preliminary data.</text>
</comment>
<reference evidence="1 2" key="1">
    <citation type="journal article" date="2019" name="Int. J. Syst. Evol. Microbiol.">
        <title>The Global Catalogue of Microorganisms (GCM) 10K type strain sequencing project: providing services to taxonomists for standard genome sequencing and annotation.</title>
        <authorList>
            <consortium name="The Broad Institute Genomics Platform"/>
            <consortium name="The Broad Institute Genome Sequencing Center for Infectious Disease"/>
            <person name="Wu L."/>
            <person name="Ma J."/>
        </authorList>
    </citation>
    <scope>NUCLEOTIDE SEQUENCE [LARGE SCALE GENOMIC DNA]</scope>
    <source>
        <strain evidence="1 2">JCM 3106</strain>
    </source>
</reference>